<dbReference type="EMBL" id="CP001738">
    <property type="protein sequence ID" value="ACY99530.1"/>
    <property type="molecule type" value="Genomic_DNA"/>
</dbReference>
<dbReference type="Proteomes" id="UP000001918">
    <property type="component" value="Chromosome"/>
</dbReference>
<proteinExistence type="predicted"/>
<dbReference type="Gene3D" id="3.40.50.150">
    <property type="entry name" value="Vaccinia Virus protein VP39"/>
    <property type="match status" value="1"/>
</dbReference>
<evidence type="ECO:0000313" key="1">
    <source>
        <dbReference type="EMBL" id="ACY99530.1"/>
    </source>
</evidence>
<dbReference type="InterPro" id="IPR006764">
    <property type="entry name" value="SAM_dep_MeTrfase_SAV2177_type"/>
</dbReference>
<dbReference type="Pfam" id="PF04672">
    <property type="entry name" value="Methyltransf_19"/>
    <property type="match status" value="1"/>
</dbReference>
<sequence>MTEGATNSMGAGEIPGIDTAVPHTARVWNYWLGGKDNYLADRELGDQIVKVFPAIVDVARHSRAFLRRAVRYLAEEAGVRQYLDIGTGLPTADNTHEVVQRIAPDSRVVYVDNDPLVLVHARALLAGTPQGVVDYLDADVREPKAILEHAARILDFGRPVALMLLGVMEHIEDDEQAYAIVRELVDGLPSGSYLALNDATPSPEREEALRLCRESGSECIVPRTPEQIARFFEGLELLPPGVVSASRWRAEQTPFGEPPEVETYCGVARKP</sequence>
<dbReference type="RefSeq" id="WP_012854314.1">
    <property type="nucleotide sequence ID" value="NC_013510.1"/>
</dbReference>
<dbReference type="InterPro" id="IPR029063">
    <property type="entry name" value="SAM-dependent_MTases_sf"/>
</dbReference>
<dbReference type="KEGG" id="tcu:Tcur_4001"/>
<reference evidence="1 2" key="1">
    <citation type="journal article" date="2011" name="Stand. Genomic Sci.">
        <title>Complete genome sequence of Thermomonospora curvata type strain (B9).</title>
        <authorList>
            <person name="Chertkov O."/>
            <person name="Sikorski J."/>
            <person name="Nolan M."/>
            <person name="Lapidus A."/>
            <person name="Lucas S."/>
            <person name="Del Rio T.G."/>
            <person name="Tice H."/>
            <person name="Cheng J.F."/>
            <person name="Goodwin L."/>
            <person name="Pitluck S."/>
            <person name="Liolios K."/>
            <person name="Ivanova N."/>
            <person name="Mavromatis K."/>
            <person name="Mikhailova N."/>
            <person name="Ovchinnikova G."/>
            <person name="Pati A."/>
            <person name="Chen A."/>
            <person name="Palaniappan K."/>
            <person name="Djao O.D."/>
            <person name="Land M."/>
            <person name="Hauser L."/>
            <person name="Chang Y.J."/>
            <person name="Jeffries C.D."/>
            <person name="Brettin T."/>
            <person name="Han C."/>
            <person name="Detter J.C."/>
            <person name="Rohde M."/>
            <person name="Goker M."/>
            <person name="Woyke T."/>
            <person name="Bristow J."/>
            <person name="Eisen J.A."/>
            <person name="Markowitz V."/>
            <person name="Hugenholtz P."/>
            <person name="Klenk H.P."/>
            <person name="Kyrpides N.C."/>
        </authorList>
    </citation>
    <scope>NUCLEOTIDE SEQUENCE [LARGE SCALE GENOMIC DNA]</scope>
    <source>
        <strain evidence="2">ATCC 19995 / DSM 43183 / JCM 3096 / KCTC 9072 / NBRC 15933 / NCIMB 10081 / Henssen B9</strain>
    </source>
</reference>
<evidence type="ECO:0000313" key="2">
    <source>
        <dbReference type="Proteomes" id="UP000001918"/>
    </source>
</evidence>
<dbReference type="AlphaFoldDB" id="D1AEY6"/>
<dbReference type="SUPFAM" id="SSF53335">
    <property type="entry name" value="S-adenosyl-L-methionine-dependent methyltransferases"/>
    <property type="match status" value="1"/>
</dbReference>
<keyword evidence="2" id="KW-1185">Reference proteome</keyword>
<evidence type="ECO:0008006" key="3">
    <source>
        <dbReference type="Google" id="ProtNLM"/>
    </source>
</evidence>
<accession>D1AEY6</accession>
<dbReference type="STRING" id="471852.Tcur_4001"/>
<organism evidence="1 2">
    <name type="scientific">Thermomonospora curvata (strain ATCC 19995 / DSM 43183 / JCM 3096 / KCTC 9072 / NBRC 15933 / NCIMB 10081 / Henssen B9)</name>
    <dbReference type="NCBI Taxonomy" id="471852"/>
    <lineage>
        <taxon>Bacteria</taxon>
        <taxon>Bacillati</taxon>
        <taxon>Actinomycetota</taxon>
        <taxon>Actinomycetes</taxon>
        <taxon>Streptosporangiales</taxon>
        <taxon>Thermomonosporaceae</taxon>
        <taxon>Thermomonospora</taxon>
    </lineage>
</organism>
<protein>
    <recommendedName>
        <fullName evidence="3">S-adenosyl methyltransferase</fullName>
    </recommendedName>
</protein>
<name>D1AEY6_THECD</name>
<dbReference type="HOGENOM" id="CLU_067079_0_0_11"/>
<dbReference type="eggNOG" id="COG3315">
    <property type="taxonomic scope" value="Bacteria"/>
</dbReference>
<dbReference type="PIRSF" id="PIRSF017393">
    <property type="entry name" value="MTase_SAV2177"/>
    <property type="match status" value="1"/>
</dbReference>
<dbReference type="OrthoDB" id="3216820at2"/>
<gene>
    <name evidence="1" type="ordered locus">Tcur_4001</name>
</gene>